<feature type="transmembrane region" description="Helical" evidence="1">
    <location>
        <begin position="44"/>
        <end position="65"/>
    </location>
</feature>
<dbReference type="EMBL" id="MEWV01000025">
    <property type="protein sequence ID" value="OGC87750.1"/>
    <property type="molecule type" value="Genomic_DNA"/>
</dbReference>
<keyword evidence="1" id="KW-1133">Transmembrane helix</keyword>
<proteinExistence type="predicted"/>
<dbReference type="CDD" id="cd16376">
    <property type="entry name" value="Avd_like"/>
    <property type="match status" value="1"/>
</dbReference>
<keyword evidence="1" id="KW-0472">Membrane</keyword>
<evidence type="ECO:0000256" key="1">
    <source>
        <dbReference type="SAM" id="Phobius"/>
    </source>
</evidence>
<accession>A0A1F4Y197</accession>
<evidence type="ECO:0000313" key="2">
    <source>
        <dbReference type="EMBL" id="OGC87750.1"/>
    </source>
</evidence>
<sequence length="108" mass="12343">MWHEYYSTLPKVHRYTVGERIDTLFIEILEAVSGAAYLPKDKKLPYIILAIRKLNTLTLLLMILWETKSLRDKKYIALSVHLDAIGKMLGGWQGQLQKQNSPTGAGEK</sequence>
<dbReference type="Proteomes" id="UP000178720">
    <property type="component" value="Unassembled WGS sequence"/>
</dbReference>
<dbReference type="InterPro" id="IPR055360">
    <property type="entry name" value="bAvd"/>
</dbReference>
<name>A0A1F4Y197_9BACT</name>
<dbReference type="InterPro" id="IPR036583">
    <property type="entry name" value="23S_rRNA_IVS_sf"/>
</dbReference>
<comment type="caution">
    <text evidence="2">The sequence shown here is derived from an EMBL/GenBank/DDBJ whole genome shotgun (WGS) entry which is preliminary data.</text>
</comment>
<evidence type="ECO:0000313" key="3">
    <source>
        <dbReference type="Proteomes" id="UP000178720"/>
    </source>
</evidence>
<reference evidence="2 3" key="1">
    <citation type="journal article" date="2016" name="Nat. Commun.">
        <title>Thousands of microbial genomes shed light on interconnected biogeochemical processes in an aquifer system.</title>
        <authorList>
            <person name="Anantharaman K."/>
            <person name="Brown C.T."/>
            <person name="Hug L.A."/>
            <person name="Sharon I."/>
            <person name="Castelle C.J."/>
            <person name="Probst A.J."/>
            <person name="Thomas B.C."/>
            <person name="Singh A."/>
            <person name="Wilkins M.J."/>
            <person name="Karaoz U."/>
            <person name="Brodie E.L."/>
            <person name="Williams K.H."/>
            <person name="Hubbard S.S."/>
            <person name="Banfield J.F."/>
        </authorList>
    </citation>
    <scope>NUCLEOTIDE SEQUENCE [LARGE SCALE GENOMIC DNA]</scope>
</reference>
<dbReference type="Gene3D" id="1.20.1440.60">
    <property type="entry name" value="23S rRNA-intervening sequence"/>
    <property type="match status" value="1"/>
</dbReference>
<dbReference type="AlphaFoldDB" id="A0A1F4Y197"/>
<keyword evidence="1" id="KW-0812">Transmembrane</keyword>
<protein>
    <recommendedName>
        <fullName evidence="4">Four helix bundle protein</fullName>
    </recommendedName>
</protein>
<organism evidence="2 3">
    <name type="scientific">Candidatus Adlerbacteria bacterium RIFCSPHIGHO2_02_FULL_54_18</name>
    <dbReference type="NCBI Taxonomy" id="1797241"/>
    <lineage>
        <taxon>Bacteria</taxon>
        <taxon>Candidatus Adleribacteriota</taxon>
    </lineage>
</organism>
<evidence type="ECO:0008006" key="4">
    <source>
        <dbReference type="Google" id="ProtNLM"/>
    </source>
</evidence>
<gene>
    <name evidence="2" type="ORF">A3D70_00440</name>
</gene>